<organism evidence="3 4">
    <name type="scientific">Hallella colorans</name>
    <dbReference type="NCBI Taxonomy" id="1703337"/>
    <lineage>
        <taxon>Bacteria</taxon>
        <taxon>Pseudomonadati</taxon>
        <taxon>Bacteroidota</taxon>
        <taxon>Bacteroidia</taxon>
        <taxon>Bacteroidales</taxon>
        <taxon>Prevotellaceae</taxon>
        <taxon>Hallella</taxon>
    </lineage>
</organism>
<gene>
    <name evidence="3" type="ORF">C7379_11143</name>
</gene>
<protein>
    <submittedName>
        <fullName evidence="3">Peptidase C10-like protein</fullName>
    </submittedName>
</protein>
<evidence type="ECO:0000313" key="4">
    <source>
        <dbReference type="Proteomes" id="UP000245870"/>
    </source>
</evidence>
<dbReference type="EMBL" id="QENY01000011">
    <property type="protein sequence ID" value="PVX53529.1"/>
    <property type="molecule type" value="Genomic_DNA"/>
</dbReference>
<dbReference type="InterPro" id="IPR044934">
    <property type="entry name" value="Streptopain_sf"/>
</dbReference>
<dbReference type="AlphaFoldDB" id="A0A2U0U7E7"/>
<evidence type="ECO:0000313" key="3">
    <source>
        <dbReference type="EMBL" id="PVX53529.1"/>
    </source>
</evidence>
<feature type="active site" description="Nucleophile" evidence="1">
    <location>
        <position position="69"/>
    </location>
</feature>
<dbReference type="InterPro" id="IPR038765">
    <property type="entry name" value="Papain-like_cys_pep_sf"/>
</dbReference>
<dbReference type="Gene3D" id="3.90.70.50">
    <property type="entry name" value="Peptidase C10, streptopain"/>
    <property type="match status" value="1"/>
</dbReference>
<dbReference type="OrthoDB" id="2235251at2"/>
<name>A0A2U0U7E7_9BACT</name>
<dbReference type="GO" id="GO:0008234">
    <property type="term" value="F:cysteine-type peptidase activity"/>
    <property type="evidence" value="ECO:0007669"/>
    <property type="project" value="InterPro"/>
</dbReference>
<accession>A0A2U0U7E7</accession>
<reference evidence="3 4" key="1">
    <citation type="submission" date="2018-05" db="EMBL/GenBank/DDBJ databases">
        <title>Genomic Encyclopedia of Type Strains, Phase IV (KMG-IV): sequencing the most valuable type-strain genomes for metagenomic binning, comparative biology and taxonomic classification.</title>
        <authorList>
            <person name="Goeker M."/>
        </authorList>
    </citation>
    <scope>NUCLEOTIDE SEQUENCE [LARGE SCALE GENOMIC DNA]</scope>
    <source>
        <strain evidence="3 4">DSM 100333</strain>
    </source>
</reference>
<keyword evidence="4" id="KW-1185">Reference proteome</keyword>
<dbReference type="PRINTS" id="PR00797">
    <property type="entry name" value="STREPTOPAIN"/>
</dbReference>
<dbReference type="GO" id="GO:0006508">
    <property type="term" value="P:proteolysis"/>
    <property type="evidence" value="ECO:0007669"/>
    <property type="project" value="InterPro"/>
</dbReference>
<dbReference type="Pfam" id="PF01640">
    <property type="entry name" value="Peptidase_C10"/>
    <property type="match status" value="1"/>
</dbReference>
<dbReference type="InterPro" id="IPR000200">
    <property type="entry name" value="Peptidase_C10"/>
</dbReference>
<evidence type="ECO:0000256" key="2">
    <source>
        <dbReference type="SAM" id="SignalP"/>
    </source>
</evidence>
<evidence type="ECO:0000256" key="1">
    <source>
        <dbReference type="PIRSR" id="PIRSR600200-1"/>
    </source>
</evidence>
<sequence length="319" mass="35830">MRRYALCVATLLLAALTAAAQLVAPNPSRHKPSVAPLLKTTWAQGKPFNEQCPTKKDKDGVERHCPVGCVALALAQIMKYYNYPEMGQGSKTYKPLFGGGELSANFGETKYLWDKMRDNYFSLASYRNYSDDEADAVSTLCFHVGVSVGMMYQLSGSSAFAYGNIPRDMVENFRYDGEKIRYLKRADYTKEQWMDLIFTELSEGRPVFYSGNSPAQGGHAWVVDGYNAMGEVHINWGWRGKSDDYFDIDLSMGENNYSQQQSMVIGIMPPKNSMGLNTTTSPRRVKAIYGLDGRVLPRMRKGVNIVKYMDGTTRKVVVR</sequence>
<comment type="caution">
    <text evidence="3">The sequence shown here is derived from an EMBL/GenBank/DDBJ whole genome shotgun (WGS) entry which is preliminary data.</text>
</comment>
<proteinExistence type="predicted"/>
<feature type="active site" description="Proton acceptor" evidence="1">
    <location>
        <position position="219"/>
    </location>
</feature>
<feature type="chain" id="PRO_5015595457" evidence="2">
    <location>
        <begin position="21"/>
        <end position="319"/>
    </location>
</feature>
<keyword evidence="2" id="KW-0732">Signal</keyword>
<dbReference type="Proteomes" id="UP000245870">
    <property type="component" value="Unassembled WGS sequence"/>
</dbReference>
<feature type="signal peptide" evidence="2">
    <location>
        <begin position="1"/>
        <end position="20"/>
    </location>
</feature>
<dbReference type="RefSeq" id="WP_116616614.1">
    <property type="nucleotide sequence ID" value="NZ_QENY01000011.1"/>
</dbReference>
<dbReference type="SUPFAM" id="SSF54001">
    <property type="entry name" value="Cysteine proteinases"/>
    <property type="match status" value="1"/>
</dbReference>